<gene>
    <name evidence="6" type="ORF">OLC1_LOCUS7621</name>
</gene>
<evidence type="ECO:0000256" key="1">
    <source>
        <dbReference type="ARBA" id="ARBA00004123"/>
    </source>
</evidence>
<dbReference type="Pfam" id="PF00010">
    <property type="entry name" value="HLH"/>
    <property type="match status" value="1"/>
</dbReference>
<dbReference type="PANTHER" id="PTHR45959">
    <property type="entry name" value="BHLH TRANSCRIPTION FACTOR"/>
    <property type="match status" value="1"/>
</dbReference>
<dbReference type="PROSITE" id="PS50888">
    <property type="entry name" value="BHLH"/>
    <property type="match status" value="1"/>
</dbReference>
<dbReference type="GO" id="GO:0046983">
    <property type="term" value="F:protein dimerization activity"/>
    <property type="evidence" value="ECO:0007669"/>
    <property type="project" value="InterPro"/>
</dbReference>
<sequence length="379" mass="42838">MDMEENSYFSELGRDDPFVITEDQQYSITDYFDNEELSAFGVEESFFHNNCLPQDHIMIPRNSSTTSLLSASSTVETLPQNAMETPSQNHKKTPSPMLLTFGDSNSTSTTTTTAPGENINIIGAMNYNNNNMEDDNIISVSDHTKKKPTAPRRIRPPSQNYDHIIAERKRREQLSQQFVALSSIVPGLKKTDKTSVLGDTINYLKHLKEREKALEEQAMAQTMESMVLVKQSKVVIDEDDDDHHSNNDGDQVVVGSSSNIIEQPLPEIEAKFRDKHVLLRILCEKQKGVLSKILYELEKFNLAVTSTNVAPFGSLALDITIITEVNIFFLLLSSFQNYCPVSIFNCSLIYTRNKNLNDKSFGTEKKKNKQTNKHLHVHV</sequence>
<proteinExistence type="predicted"/>
<keyword evidence="7" id="KW-1185">Reference proteome</keyword>
<keyword evidence="4" id="KW-0539">Nucleus</keyword>
<dbReference type="PANTHER" id="PTHR45959:SF2">
    <property type="entry name" value="BHLH TRANSCRIPTION FACTOR"/>
    <property type="match status" value="1"/>
</dbReference>
<dbReference type="Gene3D" id="4.10.280.10">
    <property type="entry name" value="Helix-loop-helix DNA-binding domain"/>
    <property type="match status" value="1"/>
</dbReference>
<name>A0AAV1CN50_OLDCO</name>
<dbReference type="InterPro" id="IPR011598">
    <property type="entry name" value="bHLH_dom"/>
</dbReference>
<accession>A0AAV1CN50</accession>
<dbReference type="EMBL" id="OX459119">
    <property type="protein sequence ID" value="CAI9097015.1"/>
    <property type="molecule type" value="Genomic_DNA"/>
</dbReference>
<dbReference type="GO" id="GO:0005634">
    <property type="term" value="C:nucleus"/>
    <property type="evidence" value="ECO:0007669"/>
    <property type="project" value="UniProtKB-SubCell"/>
</dbReference>
<dbReference type="SUPFAM" id="SSF47459">
    <property type="entry name" value="HLH, helix-loop-helix DNA-binding domain"/>
    <property type="match status" value="1"/>
</dbReference>
<protein>
    <submittedName>
        <fullName evidence="6">OLC1v1033301C3</fullName>
    </submittedName>
</protein>
<keyword evidence="3" id="KW-0804">Transcription</keyword>
<dbReference type="Proteomes" id="UP001161247">
    <property type="component" value="Chromosome 2"/>
</dbReference>
<comment type="subcellular location">
    <subcellularLocation>
        <location evidence="1">Nucleus</location>
    </subcellularLocation>
</comment>
<evidence type="ECO:0000313" key="6">
    <source>
        <dbReference type="EMBL" id="CAI9097015.1"/>
    </source>
</evidence>
<reference evidence="6" key="1">
    <citation type="submission" date="2023-03" db="EMBL/GenBank/DDBJ databases">
        <authorList>
            <person name="Julca I."/>
        </authorList>
    </citation>
    <scope>NUCLEOTIDE SEQUENCE</scope>
</reference>
<dbReference type="SMART" id="SM00353">
    <property type="entry name" value="HLH"/>
    <property type="match status" value="1"/>
</dbReference>
<evidence type="ECO:0000256" key="2">
    <source>
        <dbReference type="ARBA" id="ARBA00023015"/>
    </source>
</evidence>
<feature type="domain" description="BHLH" evidence="5">
    <location>
        <begin position="158"/>
        <end position="207"/>
    </location>
</feature>
<organism evidence="6 7">
    <name type="scientific">Oldenlandia corymbosa var. corymbosa</name>
    <dbReference type="NCBI Taxonomy" id="529605"/>
    <lineage>
        <taxon>Eukaryota</taxon>
        <taxon>Viridiplantae</taxon>
        <taxon>Streptophyta</taxon>
        <taxon>Embryophyta</taxon>
        <taxon>Tracheophyta</taxon>
        <taxon>Spermatophyta</taxon>
        <taxon>Magnoliopsida</taxon>
        <taxon>eudicotyledons</taxon>
        <taxon>Gunneridae</taxon>
        <taxon>Pentapetalae</taxon>
        <taxon>asterids</taxon>
        <taxon>lamiids</taxon>
        <taxon>Gentianales</taxon>
        <taxon>Rubiaceae</taxon>
        <taxon>Rubioideae</taxon>
        <taxon>Spermacoceae</taxon>
        <taxon>Hedyotis-Oldenlandia complex</taxon>
        <taxon>Oldenlandia</taxon>
    </lineage>
</organism>
<keyword evidence="2" id="KW-0805">Transcription regulation</keyword>
<evidence type="ECO:0000313" key="7">
    <source>
        <dbReference type="Proteomes" id="UP001161247"/>
    </source>
</evidence>
<evidence type="ECO:0000256" key="3">
    <source>
        <dbReference type="ARBA" id="ARBA00023163"/>
    </source>
</evidence>
<evidence type="ECO:0000259" key="5">
    <source>
        <dbReference type="PROSITE" id="PS50888"/>
    </source>
</evidence>
<dbReference type="InterPro" id="IPR036638">
    <property type="entry name" value="HLH_DNA-bd_sf"/>
</dbReference>
<dbReference type="AlphaFoldDB" id="A0AAV1CN50"/>
<evidence type="ECO:0000256" key="4">
    <source>
        <dbReference type="ARBA" id="ARBA00023242"/>
    </source>
</evidence>
<dbReference type="InterPro" id="IPR052610">
    <property type="entry name" value="bHLH_transcription_regulator"/>
</dbReference>